<feature type="region of interest" description="Disordered" evidence="1">
    <location>
        <begin position="47"/>
        <end position="73"/>
    </location>
</feature>
<proteinExistence type="predicted"/>
<evidence type="ECO:0000313" key="2">
    <source>
        <dbReference type="EMBL" id="KAF1041342.1"/>
    </source>
</evidence>
<feature type="compositionally biased region" description="Polar residues" evidence="1">
    <location>
        <begin position="53"/>
        <end position="63"/>
    </location>
</feature>
<name>A0A7V8FUF1_9BURK</name>
<dbReference type="Proteomes" id="UP000462435">
    <property type="component" value="Unassembled WGS sequence"/>
</dbReference>
<dbReference type="AlphaFoldDB" id="A0A7V8FUF1"/>
<accession>A0A7V8FUF1</accession>
<sequence length="222" mass="25007">MGLGQAGRGRLYCTSRVHGYTIGKRCRAHLGRPVERACHRCHRKFPRSPAYSHDSSGPRTQGQAARHRGCHDRHRRRWFHRSLSRTGNAERIALPLVRIGTFQGTRRLRRSCVGAHRIWIQERQRSTYHAAFHPRYNRSYARVRTAGGKRPSCPEVAVTAIGEPDAAEDRPARPSNRGNAACQQAEIPAGAWSQHPAGYRTSVSRPYLVRKAGGTINILRLP</sequence>
<gene>
    <name evidence="2" type="ORF">GAK35_03362</name>
</gene>
<dbReference type="EMBL" id="WNDX01000126">
    <property type="protein sequence ID" value="KAF1041342.1"/>
    <property type="molecule type" value="Genomic_DNA"/>
</dbReference>
<evidence type="ECO:0000313" key="3">
    <source>
        <dbReference type="Proteomes" id="UP000462435"/>
    </source>
</evidence>
<reference evidence="3" key="1">
    <citation type="journal article" date="2020" name="MBio">
        <title>Horizontal gene transfer to a defensive symbiont with a reduced genome amongst a multipartite beetle microbiome.</title>
        <authorList>
            <person name="Waterworth S.C."/>
            <person name="Florez L.V."/>
            <person name="Rees E.R."/>
            <person name="Hertweck C."/>
            <person name="Kaltenpoth M."/>
            <person name="Kwan J.C."/>
        </authorList>
    </citation>
    <scope>NUCLEOTIDE SEQUENCE [LARGE SCALE GENOMIC DNA]</scope>
</reference>
<evidence type="ECO:0000256" key="1">
    <source>
        <dbReference type="SAM" id="MobiDB-lite"/>
    </source>
</evidence>
<comment type="caution">
    <text evidence="2">The sequence shown here is derived from an EMBL/GenBank/DDBJ whole genome shotgun (WGS) entry which is preliminary data.</text>
</comment>
<protein>
    <submittedName>
        <fullName evidence="2">Uncharacterized protein</fullName>
    </submittedName>
</protein>
<organism evidence="2 3">
    <name type="scientific">Herbaspirillum frisingense</name>
    <dbReference type="NCBI Taxonomy" id="92645"/>
    <lineage>
        <taxon>Bacteria</taxon>
        <taxon>Pseudomonadati</taxon>
        <taxon>Pseudomonadota</taxon>
        <taxon>Betaproteobacteria</taxon>
        <taxon>Burkholderiales</taxon>
        <taxon>Oxalobacteraceae</taxon>
        <taxon>Herbaspirillum</taxon>
    </lineage>
</organism>